<evidence type="ECO:0000313" key="2">
    <source>
        <dbReference type="Proteomes" id="UP000002866"/>
    </source>
</evidence>
<evidence type="ECO:0000313" key="1">
    <source>
        <dbReference type="EMBL" id="CCH59230.1"/>
    </source>
</evidence>
<reference evidence="1 2" key="1">
    <citation type="journal article" date="2011" name="Proc. Natl. Acad. Sci. U.S.A.">
        <title>Evolutionary erosion of yeast sex chromosomes by mating-type switching accidents.</title>
        <authorList>
            <person name="Gordon J.L."/>
            <person name="Armisen D."/>
            <person name="Proux-Wera E."/>
            <person name="Oheigeartaigh S.S."/>
            <person name="Byrne K.P."/>
            <person name="Wolfe K.H."/>
        </authorList>
    </citation>
    <scope>NUCLEOTIDE SEQUENCE [LARGE SCALE GENOMIC DNA]</scope>
    <source>
        <strain evidence="2">ATCC 34711 / CBS 6284 / DSM 70876 / NBRC 10599 / NRRL Y-10934 / UCD 77-7</strain>
    </source>
</reference>
<dbReference type="GO" id="GO:0005737">
    <property type="term" value="C:cytoplasm"/>
    <property type="evidence" value="ECO:0007669"/>
    <property type="project" value="TreeGrafter"/>
</dbReference>
<protein>
    <submittedName>
        <fullName evidence="1">Uncharacterized protein</fullName>
    </submittedName>
</protein>
<dbReference type="RefSeq" id="XP_004178749.1">
    <property type="nucleotide sequence ID" value="XM_004178701.1"/>
</dbReference>
<sequence>MTKSHLIIVPCHGIWKSTLLDSNEVNLGQLPEHWYLAPFQYEGNDHLAFIKHSLRAIIHLLTSTNIDKSLLLFSGSQTKKSAGCISEAQSYYLLTWKLLEFFQRNESNTSVLNKISFDDEILSFLKQITDLLKVKFQEPMSLEALFTDYINTEEYSLDSFDNLIYSIYRFAQLNDKNYPTEITISGFGFKEKRFLKYHAMAIDYPIENITYLSSEPKPLDYSKQQLDKYFNDLDFMENKNALNLFTNDWYGRKEILMNKKSSRNPFVRIPNYQGYELFDLTNLTEDDEQFFKTFIKAKMPWSRTEERDATSNE</sequence>
<accession>I2GYM8</accession>
<dbReference type="eggNOG" id="KOG4533">
    <property type="taxonomic scope" value="Eukaryota"/>
</dbReference>
<dbReference type="AlphaFoldDB" id="I2GYM8"/>
<dbReference type="InParanoid" id="I2GYM8"/>
<dbReference type="EMBL" id="HE806317">
    <property type="protein sequence ID" value="CCH59230.1"/>
    <property type="molecule type" value="Genomic_DNA"/>
</dbReference>
<dbReference type="FunCoup" id="I2GYM8">
    <property type="interactions" value="64"/>
</dbReference>
<gene>
    <name evidence="1" type="primary">TBLA0B03920</name>
    <name evidence="1" type="ORF">TBLA_0B03920</name>
</gene>
<proteinExistence type="predicted"/>
<dbReference type="OrthoDB" id="4347at2759"/>
<dbReference type="Proteomes" id="UP000002866">
    <property type="component" value="Chromosome 2"/>
</dbReference>
<dbReference type="OMA" id="DLYGCHG"/>
<dbReference type="HOGENOM" id="CLU_048479_1_1_1"/>
<name>I2GYM8_HENB6</name>
<dbReference type="KEGG" id="tbl:TBLA_0B03920"/>
<dbReference type="InterPro" id="IPR055323">
    <property type="entry name" value="C57A10.07/YOR238W"/>
</dbReference>
<organism evidence="1 2">
    <name type="scientific">Henningerozyma blattae (strain ATCC 34711 / CBS 6284 / DSM 70876 / NBRC 10599 / NRRL Y-10934 / UCD 77-7)</name>
    <name type="common">Yeast</name>
    <name type="synonym">Tetrapisispora blattae</name>
    <dbReference type="NCBI Taxonomy" id="1071380"/>
    <lineage>
        <taxon>Eukaryota</taxon>
        <taxon>Fungi</taxon>
        <taxon>Dikarya</taxon>
        <taxon>Ascomycota</taxon>
        <taxon>Saccharomycotina</taxon>
        <taxon>Saccharomycetes</taxon>
        <taxon>Saccharomycetales</taxon>
        <taxon>Saccharomycetaceae</taxon>
        <taxon>Henningerozyma</taxon>
    </lineage>
</organism>
<keyword evidence="2" id="KW-1185">Reference proteome</keyword>
<dbReference type="PANTHER" id="PTHR28110:SF1">
    <property type="entry name" value="TRANSMEMBRANE PROTEIN"/>
    <property type="match status" value="1"/>
</dbReference>
<dbReference type="GeneID" id="14494259"/>
<dbReference type="PANTHER" id="PTHR28110">
    <property type="entry name" value="TRANSMEMBRANE PROTEIN"/>
    <property type="match status" value="1"/>
</dbReference>